<organism evidence="1 2">
    <name type="scientific">Undibacterium terreum</name>
    <dbReference type="NCBI Taxonomy" id="1224302"/>
    <lineage>
        <taxon>Bacteria</taxon>
        <taxon>Pseudomonadati</taxon>
        <taxon>Pseudomonadota</taxon>
        <taxon>Betaproteobacteria</taxon>
        <taxon>Burkholderiales</taxon>
        <taxon>Oxalobacteraceae</taxon>
        <taxon>Undibacterium</taxon>
    </lineage>
</organism>
<proteinExistence type="predicted"/>
<dbReference type="Proteomes" id="UP000637423">
    <property type="component" value="Unassembled WGS sequence"/>
</dbReference>
<keyword evidence="2" id="KW-1185">Reference proteome</keyword>
<evidence type="ECO:0000313" key="2">
    <source>
        <dbReference type="Proteomes" id="UP000637423"/>
    </source>
</evidence>
<gene>
    <name evidence="1" type="ORF">GCM10011396_33530</name>
</gene>
<reference evidence="1" key="2">
    <citation type="submission" date="2020-09" db="EMBL/GenBank/DDBJ databases">
        <authorList>
            <person name="Sun Q."/>
            <person name="Zhou Y."/>
        </authorList>
    </citation>
    <scope>NUCLEOTIDE SEQUENCE</scope>
    <source>
        <strain evidence="1">CGMCC 1.10998</strain>
    </source>
</reference>
<sequence length="112" mass="12806">MGKNKTINLEEFRSVVNAIFSHLIDDLKIKEIELTEDYYWEILESSLYKFDQDPPSPRIGSLADDLDFLSSLLSDKSHAIPIMFLHVAPVLRFIGQNVNPFEISNNGNHAEK</sequence>
<evidence type="ECO:0000313" key="1">
    <source>
        <dbReference type="EMBL" id="GGC83413.1"/>
    </source>
</evidence>
<comment type="caution">
    <text evidence="1">The sequence shown here is derived from an EMBL/GenBank/DDBJ whole genome shotgun (WGS) entry which is preliminary data.</text>
</comment>
<accession>A0A916URA1</accession>
<name>A0A916URA1_9BURK</name>
<dbReference type="EMBL" id="BMED01000003">
    <property type="protein sequence ID" value="GGC83413.1"/>
    <property type="molecule type" value="Genomic_DNA"/>
</dbReference>
<protein>
    <submittedName>
        <fullName evidence="1">Uncharacterized protein</fullName>
    </submittedName>
</protein>
<dbReference type="AlphaFoldDB" id="A0A916URA1"/>
<reference evidence="1" key="1">
    <citation type="journal article" date="2014" name="Int. J. Syst. Evol. Microbiol.">
        <title>Complete genome sequence of Corynebacterium casei LMG S-19264T (=DSM 44701T), isolated from a smear-ripened cheese.</title>
        <authorList>
            <consortium name="US DOE Joint Genome Institute (JGI-PGF)"/>
            <person name="Walter F."/>
            <person name="Albersmeier A."/>
            <person name="Kalinowski J."/>
            <person name="Ruckert C."/>
        </authorList>
    </citation>
    <scope>NUCLEOTIDE SEQUENCE</scope>
    <source>
        <strain evidence="1">CGMCC 1.10998</strain>
    </source>
</reference>
<dbReference type="RefSeq" id="WP_188567233.1">
    <property type="nucleotide sequence ID" value="NZ_BMED01000003.1"/>
</dbReference>